<dbReference type="PROSITE" id="PS50943">
    <property type="entry name" value="HTH_CROC1"/>
    <property type="match status" value="1"/>
</dbReference>
<organism evidence="2">
    <name type="scientific">Archaeoglobus fulgidus</name>
    <dbReference type="NCBI Taxonomy" id="2234"/>
    <lineage>
        <taxon>Archaea</taxon>
        <taxon>Methanobacteriati</taxon>
        <taxon>Methanobacteriota</taxon>
        <taxon>Archaeoglobi</taxon>
        <taxon>Archaeoglobales</taxon>
        <taxon>Archaeoglobaceae</taxon>
        <taxon>Archaeoglobus</taxon>
    </lineage>
</organism>
<evidence type="ECO:0000313" key="2">
    <source>
        <dbReference type="EMBL" id="HEH34952.1"/>
    </source>
</evidence>
<dbReference type="SMART" id="SM00530">
    <property type="entry name" value="HTH_XRE"/>
    <property type="match status" value="1"/>
</dbReference>
<dbReference type="GO" id="GO:0003677">
    <property type="term" value="F:DNA binding"/>
    <property type="evidence" value="ECO:0007669"/>
    <property type="project" value="InterPro"/>
</dbReference>
<dbReference type="InterPro" id="IPR017271">
    <property type="entry name" value="Tscrpt_reg_HTH_MJ1545_prd"/>
</dbReference>
<dbReference type="InterPro" id="IPR001387">
    <property type="entry name" value="Cro/C1-type_HTH"/>
</dbReference>
<proteinExistence type="predicted"/>
<dbReference type="Pfam" id="PF01381">
    <property type="entry name" value="HTH_3"/>
    <property type="match status" value="1"/>
</dbReference>
<sequence>MDERRFAEKICGEIVLAENSGETMRKWRQIFSVTQTELAKKLNISPSVISDYEANRRNPGVAFLRRFVKALIEMDKERGGKVISKFVEILDLPSALIDIVEYSKSVTVDDFCRAIEGVRLNDFERYVNGHTVIDSISAIMKFSSYDFYKLFGLTTERALIFTKVSTGRSPMVAVRVSSLKPSTVVLHKVTKVDEIALKIAEVERIPLIKTDMEISDLVENLRRSFL</sequence>
<dbReference type="Gene3D" id="1.10.260.40">
    <property type="entry name" value="lambda repressor-like DNA-binding domains"/>
    <property type="match status" value="1"/>
</dbReference>
<feature type="domain" description="HTH cro/C1-type" evidence="1">
    <location>
        <begin position="24"/>
        <end position="78"/>
    </location>
</feature>
<dbReference type="InterPro" id="IPR010982">
    <property type="entry name" value="Lambda_DNA-bd_dom_sf"/>
</dbReference>
<dbReference type="AlphaFoldDB" id="A0A7J2TIW2"/>
<comment type="caution">
    <text evidence="2">The sequence shown here is derived from an EMBL/GenBank/DDBJ whole genome shotgun (WGS) entry which is preliminary data.</text>
</comment>
<reference evidence="2" key="1">
    <citation type="journal article" date="2020" name="mSystems">
        <title>Genome- and Community-Level Interaction Insights into Carbon Utilization and Element Cycling Functions of Hydrothermarchaeota in Hydrothermal Sediment.</title>
        <authorList>
            <person name="Zhou Z."/>
            <person name="Liu Y."/>
            <person name="Xu W."/>
            <person name="Pan J."/>
            <person name="Luo Z.H."/>
            <person name="Li M."/>
        </authorList>
    </citation>
    <scope>NUCLEOTIDE SEQUENCE [LARGE SCALE GENOMIC DNA]</scope>
    <source>
        <strain evidence="2">SpSt-26</strain>
    </source>
</reference>
<name>A0A7J2TIW2_ARCFL</name>
<dbReference type="SUPFAM" id="SSF47413">
    <property type="entry name" value="lambda repressor-like DNA-binding domains"/>
    <property type="match status" value="1"/>
</dbReference>
<evidence type="ECO:0000259" key="1">
    <source>
        <dbReference type="PROSITE" id="PS50943"/>
    </source>
</evidence>
<dbReference type="CDD" id="cd00093">
    <property type="entry name" value="HTH_XRE"/>
    <property type="match status" value="1"/>
</dbReference>
<protein>
    <submittedName>
        <fullName evidence="2">Helix-turn-helix domain-containing protein</fullName>
    </submittedName>
</protein>
<accession>A0A7J2TIW2</accession>
<gene>
    <name evidence="2" type="ORF">ENP88_02110</name>
</gene>
<dbReference type="PIRSF" id="PIRSF037724">
    <property type="entry name" value="TF_HTH_MJ1545_prd"/>
    <property type="match status" value="1"/>
</dbReference>
<dbReference type="EMBL" id="DSLA01000036">
    <property type="protein sequence ID" value="HEH34952.1"/>
    <property type="molecule type" value="Genomic_DNA"/>
</dbReference>